<dbReference type="Gramene" id="TraesROB_scaffold_102716_01G000300.1">
    <property type="protein sequence ID" value="TraesROB_scaffold_102716_01G000300.1"/>
    <property type="gene ID" value="TraesROB_scaffold_102716_01G000300"/>
</dbReference>
<dbReference type="Gramene" id="TraesWEE_scaffold_033710_01G000300.1">
    <property type="protein sequence ID" value="TraesWEE_scaffold_033710_01G000300.1"/>
    <property type="gene ID" value="TraesWEE_scaffold_033710_01G000300"/>
</dbReference>
<feature type="domain" description="F-box" evidence="1">
    <location>
        <begin position="12"/>
        <end position="52"/>
    </location>
</feature>
<evidence type="ECO:0000313" key="2">
    <source>
        <dbReference type="EMBL" id="KAF7104490.1"/>
    </source>
</evidence>
<dbReference type="SMART" id="SM00256">
    <property type="entry name" value="FBOX"/>
    <property type="match status" value="1"/>
</dbReference>
<name>A0A9R1MBT8_WHEAT</name>
<evidence type="ECO:0000259" key="1">
    <source>
        <dbReference type="SMART" id="SM00256"/>
    </source>
</evidence>
<accession>A0A9R1MBT8</accession>
<dbReference type="CDD" id="cd09917">
    <property type="entry name" value="F-box_SF"/>
    <property type="match status" value="1"/>
</dbReference>
<dbReference type="Pfam" id="PF12937">
    <property type="entry name" value="F-box-like"/>
    <property type="match status" value="1"/>
</dbReference>
<dbReference type="InterPro" id="IPR036047">
    <property type="entry name" value="F-box-like_dom_sf"/>
</dbReference>
<organism evidence="2">
    <name type="scientific">Triticum aestivum</name>
    <name type="common">Wheat</name>
    <dbReference type="NCBI Taxonomy" id="4565"/>
    <lineage>
        <taxon>Eukaryota</taxon>
        <taxon>Viridiplantae</taxon>
        <taxon>Streptophyta</taxon>
        <taxon>Embryophyta</taxon>
        <taxon>Tracheophyta</taxon>
        <taxon>Spermatophyta</taxon>
        <taxon>Magnoliopsida</taxon>
        <taxon>Liliopsida</taxon>
        <taxon>Poales</taxon>
        <taxon>Poaceae</taxon>
        <taxon>BOP clade</taxon>
        <taxon>Pooideae</taxon>
        <taxon>Triticodae</taxon>
        <taxon>Triticeae</taxon>
        <taxon>Triticinae</taxon>
        <taxon>Triticum</taxon>
    </lineage>
</organism>
<sequence>MVVPEELTAMSLPDDVVCEILAHVEDMSDLFCCARTCKRWSRLADDVRRARLQWTSSFVSGFFTKKGRAKHLTPTPGSVFGPDRRFLGSFFRGGTRDLSCATPLAARHGLLLVLLDSCDARARSNQITVHLAVCNLLAGTCDELPPLERGWRYGKSGYAIFTDADCSSNDKQQSLLPWGYSTLFKVIVIYSSVRDDEPCILHTFSYGEGRWNTPTILVDEDIKFYGCGLLKHSNAVVCRGTAHWLIGYYPSHSHLHIINVDAETCHVSLTKIMNPTHDILSGTYEEPQLIVSADKTLSLLYLKKPGLQVKICMWQVSEGIESGGRLLCSRVIELKAPKQIQEEEMHLTFLAEKNGTLLVKDNCMNLYAADLRTGVMKSLMHCGKVTYWKVVPFEIYWPVC</sequence>
<dbReference type="PANTHER" id="PTHR35828:SF48">
    <property type="entry name" value="F-BOX DOMAIN-CONTAINING PROTEIN"/>
    <property type="match status" value="1"/>
</dbReference>
<dbReference type="OrthoDB" id="603189at2759"/>
<protein>
    <recommendedName>
        <fullName evidence="1">F-box domain-containing protein</fullName>
    </recommendedName>
</protein>
<dbReference type="PANTHER" id="PTHR35828">
    <property type="entry name" value="OS08G0203800 PROTEIN-RELATED"/>
    <property type="match status" value="1"/>
</dbReference>
<dbReference type="EMBL" id="CM022230">
    <property type="protein sequence ID" value="KAF7104490.1"/>
    <property type="molecule type" value="Genomic_DNA"/>
</dbReference>
<dbReference type="Gramene" id="TraesMAC7B03G04233810.1">
    <property type="protein sequence ID" value="TraesMAC7B03G04233810.1.CDS1"/>
    <property type="gene ID" value="TraesMAC7B03G04233810"/>
</dbReference>
<reference evidence="2" key="2">
    <citation type="submission" date="2020-03" db="EMBL/GenBank/DDBJ databases">
        <title>The second near-complete assembly of the hexaploid bread wheat (Triticum aestivum) genome.</title>
        <authorList>
            <person name="Zimin A.V."/>
            <person name="Puiu D."/>
            <person name="Shumante A."/>
            <person name="Alonge M."/>
            <person name="Salzberg S.L."/>
        </authorList>
    </citation>
    <scope>NUCLEOTIDE SEQUENCE</scope>
    <source>
        <tissue evidence="2">Leaf</tissue>
    </source>
</reference>
<dbReference type="SUPFAM" id="SSF81383">
    <property type="entry name" value="F-box domain"/>
    <property type="match status" value="1"/>
</dbReference>
<dbReference type="Gene3D" id="1.20.1280.50">
    <property type="match status" value="1"/>
</dbReference>
<gene>
    <name evidence="2" type="ORF">CFC21_105384</name>
</gene>
<dbReference type="Gramene" id="TraesPARA_EIv1.0_2479210.1">
    <property type="protein sequence ID" value="TraesPARA_EIv1.0_2479210.1.CDS1"/>
    <property type="gene ID" value="TraesPARA_EIv1.0_2479210"/>
</dbReference>
<dbReference type="InterPro" id="IPR001810">
    <property type="entry name" value="F-box_dom"/>
</dbReference>
<dbReference type="AlphaFoldDB" id="A0A9R1MBT8"/>
<dbReference type="Proteomes" id="UP000815260">
    <property type="component" value="Chromosome 7B"/>
</dbReference>
<dbReference type="Gramene" id="TraesARI7B03G04049380.1">
    <property type="protein sequence ID" value="TraesARI7B03G04049380.1.CDS1"/>
    <property type="gene ID" value="TraesARI7B03G04049380"/>
</dbReference>
<dbReference type="Gramene" id="TraesNOR7B03G04287990.1">
    <property type="protein sequence ID" value="TraesNOR7B03G04287990.1.CDS1"/>
    <property type="gene ID" value="TraesNOR7B03G04287990"/>
</dbReference>
<dbReference type="Gramene" id="TraesJAG7B03G04223230.1">
    <property type="protein sequence ID" value="TraesJAG7B03G04223230.1.CDS1"/>
    <property type="gene ID" value="TraesJAG7B03G04223230"/>
</dbReference>
<comment type="caution">
    <text evidence="2">The sequence shown here is derived from an EMBL/GenBank/DDBJ whole genome shotgun (WGS) entry which is preliminary data.</text>
</comment>
<reference evidence="2" key="1">
    <citation type="journal article" date="2017" name="Gigascience">
        <title>The first near-complete assembly of the hexaploid bread wheat genome, Triticum aestivum.</title>
        <authorList>
            <person name="Zimin A.V."/>
            <person name="Puiu D."/>
            <person name="Hall R."/>
            <person name="Kingan S."/>
            <person name="Clavijo B.J."/>
            <person name="Salzberg S.L."/>
        </authorList>
    </citation>
    <scope>NUCLEOTIDE SEQUENCE</scope>
    <source>
        <tissue evidence="2">Leaf</tissue>
    </source>
</reference>
<proteinExistence type="predicted"/>